<dbReference type="EMBL" id="JACGWJ010000016">
    <property type="protein sequence ID" value="KAL0361577.1"/>
    <property type="molecule type" value="Genomic_DNA"/>
</dbReference>
<dbReference type="AlphaFoldDB" id="A0AAW2Q1J6"/>
<feature type="region of interest" description="Disordered" evidence="1">
    <location>
        <begin position="27"/>
        <end position="53"/>
    </location>
</feature>
<comment type="caution">
    <text evidence="2">The sequence shown here is derived from an EMBL/GenBank/DDBJ whole genome shotgun (WGS) entry which is preliminary data.</text>
</comment>
<reference evidence="2" key="1">
    <citation type="submission" date="2020-06" db="EMBL/GenBank/DDBJ databases">
        <authorList>
            <person name="Li T."/>
            <person name="Hu X."/>
            <person name="Zhang T."/>
            <person name="Song X."/>
            <person name="Zhang H."/>
            <person name="Dai N."/>
            <person name="Sheng W."/>
            <person name="Hou X."/>
            <person name="Wei L."/>
        </authorList>
    </citation>
    <scope>NUCLEOTIDE SEQUENCE</scope>
    <source>
        <strain evidence="2">G02</strain>
        <tissue evidence="2">Leaf</tissue>
    </source>
</reference>
<evidence type="ECO:0000313" key="2">
    <source>
        <dbReference type="EMBL" id="KAL0361577.1"/>
    </source>
</evidence>
<protein>
    <submittedName>
        <fullName evidence="2">Uncharacterized protein</fullName>
    </submittedName>
</protein>
<organism evidence="2">
    <name type="scientific">Sesamum radiatum</name>
    <name type="common">Black benniseed</name>
    <dbReference type="NCBI Taxonomy" id="300843"/>
    <lineage>
        <taxon>Eukaryota</taxon>
        <taxon>Viridiplantae</taxon>
        <taxon>Streptophyta</taxon>
        <taxon>Embryophyta</taxon>
        <taxon>Tracheophyta</taxon>
        <taxon>Spermatophyta</taxon>
        <taxon>Magnoliopsida</taxon>
        <taxon>eudicotyledons</taxon>
        <taxon>Gunneridae</taxon>
        <taxon>Pentapetalae</taxon>
        <taxon>asterids</taxon>
        <taxon>lamiids</taxon>
        <taxon>Lamiales</taxon>
        <taxon>Pedaliaceae</taxon>
        <taxon>Sesamum</taxon>
    </lineage>
</organism>
<reference evidence="2" key="2">
    <citation type="journal article" date="2024" name="Plant">
        <title>Genomic evolution and insights into agronomic trait innovations of Sesamum species.</title>
        <authorList>
            <person name="Miao H."/>
            <person name="Wang L."/>
            <person name="Qu L."/>
            <person name="Liu H."/>
            <person name="Sun Y."/>
            <person name="Le M."/>
            <person name="Wang Q."/>
            <person name="Wei S."/>
            <person name="Zheng Y."/>
            <person name="Lin W."/>
            <person name="Duan Y."/>
            <person name="Cao H."/>
            <person name="Xiong S."/>
            <person name="Wang X."/>
            <person name="Wei L."/>
            <person name="Li C."/>
            <person name="Ma Q."/>
            <person name="Ju M."/>
            <person name="Zhao R."/>
            <person name="Li G."/>
            <person name="Mu C."/>
            <person name="Tian Q."/>
            <person name="Mei H."/>
            <person name="Zhang T."/>
            <person name="Gao T."/>
            <person name="Zhang H."/>
        </authorList>
    </citation>
    <scope>NUCLEOTIDE SEQUENCE</scope>
    <source>
        <strain evidence="2">G02</strain>
    </source>
</reference>
<feature type="compositionally biased region" description="Basic residues" evidence="1">
    <location>
        <begin position="37"/>
        <end position="46"/>
    </location>
</feature>
<accession>A0AAW2Q1J6</accession>
<proteinExistence type="predicted"/>
<name>A0AAW2Q1J6_SESRA</name>
<sequence length="80" mass="8975">MPKGEKARPACRVGSLRDVGIPSHKLKMRSYLGETHRRPRRRRGPTMHRVSVGHEIGMRALQCRGGARMPLAIEGCVGRF</sequence>
<evidence type="ECO:0000256" key="1">
    <source>
        <dbReference type="SAM" id="MobiDB-lite"/>
    </source>
</evidence>
<gene>
    <name evidence="2" type="ORF">Sradi_3842200</name>
</gene>